<reference evidence="2 3" key="1">
    <citation type="submission" date="2021-03" db="EMBL/GenBank/DDBJ databases">
        <title>Sequencing the genomes of 1000 actinobacteria strains.</title>
        <authorList>
            <person name="Klenk H.-P."/>
        </authorList>
    </citation>
    <scope>NUCLEOTIDE SEQUENCE [LARGE SCALE GENOMIC DNA]</scope>
    <source>
        <strain evidence="2 3">DSM 15797</strain>
    </source>
</reference>
<dbReference type="EMBL" id="JAGIOF010000001">
    <property type="protein sequence ID" value="MBP2387955.1"/>
    <property type="molecule type" value="Genomic_DNA"/>
</dbReference>
<comment type="caution">
    <text evidence="2">The sequence shown here is derived from an EMBL/GenBank/DDBJ whole genome shotgun (WGS) entry which is preliminary data.</text>
</comment>
<feature type="region of interest" description="Disordered" evidence="1">
    <location>
        <begin position="30"/>
        <end position="51"/>
    </location>
</feature>
<organism evidence="2 3">
    <name type="scientific">Paeniglutamicibacter kerguelensis</name>
    <dbReference type="NCBI Taxonomy" id="254788"/>
    <lineage>
        <taxon>Bacteria</taxon>
        <taxon>Bacillati</taxon>
        <taxon>Actinomycetota</taxon>
        <taxon>Actinomycetes</taxon>
        <taxon>Micrococcales</taxon>
        <taxon>Micrococcaceae</taxon>
        <taxon>Paeniglutamicibacter</taxon>
    </lineage>
</organism>
<proteinExistence type="predicted"/>
<sequence length="51" mass="5154">MGGVYCFLALARLDAATSLAGLGITVESARGGLGREDPREVPSVSGMSRAS</sequence>
<dbReference type="Proteomes" id="UP001296993">
    <property type="component" value="Unassembled WGS sequence"/>
</dbReference>
<keyword evidence="3" id="KW-1185">Reference proteome</keyword>
<protein>
    <submittedName>
        <fullName evidence="2">Uncharacterized protein</fullName>
    </submittedName>
</protein>
<evidence type="ECO:0000313" key="2">
    <source>
        <dbReference type="EMBL" id="MBP2387955.1"/>
    </source>
</evidence>
<name>A0ABS4XHP7_9MICC</name>
<evidence type="ECO:0000256" key="1">
    <source>
        <dbReference type="SAM" id="MobiDB-lite"/>
    </source>
</evidence>
<gene>
    <name evidence="2" type="ORF">JOF47_003466</name>
</gene>
<accession>A0ABS4XHP7</accession>
<evidence type="ECO:0000313" key="3">
    <source>
        <dbReference type="Proteomes" id="UP001296993"/>
    </source>
</evidence>